<dbReference type="InterPro" id="IPR058706">
    <property type="entry name" value="zf-C2H2_AHC1-like"/>
</dbReference>
<dbReference type="OrthoDB" id="5355528at2759"/>
<feature type="domain" description="AHC1-like C2H2 zinc-finger" evidence="2">
    <location>
        <begin position="332"/>
        <end position="375"/>
    </location>
</feature>
<sequence>MQSMFRLPWSTDSPGDKIMEKAALHKSKSLPVVEIPSFMSKLKRKRTDSPEPASPQHAHVVKKWKGAHGEVKPAVTESGAVDRAHVVDGVVDAGELAKPVDSQAPSQMLKPGSAEVLESRPKAQPSRKEGASKNKTPKQQKPAVKPEPSPASIPTPTMESDLTRLQQAIEAQFNYEILMKHNELRLIEQELAKCQVSLEQLRRCSLIPFPGTQGLSKDVSSGVGTALQPPSGYTEPQYAAPWGVTDGPYTRHYAKWLISDPKFDSMPERLLAAQSQGYFGLGEGRATRGSFAEFGSNGKARTSRTSTGTLKLQALGENPAPAPKIDPLLHKRSTDGQWVRLYCAQCGHSNFSNTQGFLNHCRIKHNQVFKSHDQAAIACGIPVDVNEVGNPVTVTEPPSTTATTPAATFPASSAPGFVHPLVWANPTETAKDVHRDFSKPIPARDDSKLSAPATKAKFATSATTPYMNSLLQKRGFDGNLKQMVDTARAKVDTDSMEISDDDIADSVAQTPVSAKPQQLARLPVGAPNHAPASKAPSDRPAGSKKGHLNGHARLPISLPRAIAGKGRHMPDSPVDLSPNTVESNPGLVSDHDDDEDEDGFDARSQPDIVMNDDVVVEDASDVEGVQERTGSRKGFGSCFAKAEGSRKH</sequence>
<keyword evidence="4" id="KW-1185">Reference proteome</keyword>
<proteinExistence type="predicted"/>
<protein>
    <recommendedName>
        <fullName evidence="2">AHC1-like C2H2 zinc-finger domain-containing protein</fullName>
    </recommendedName>
</protein>
<dbReference type="Pfam" id="PF25909">
    <property type="entry name" value="zf-C2H2_AHC1"/>
    <property type="match status" value="1"/>
</dbReference>
<dbReference type="EMBL" id="ML986689">
    <property type="protein sequence ID" value="KAF2260104.1"/>
    <property type="molecule type" value="Genomic_DNA"/>
</dbReference>
<dbReference type="AlphaFoldDB" id="A0A9P4K5Z2"/>
<evidence type="ECO:0000256" key="1">
    <source>
        <dbReference type="SAM" id="MobiDB-lite"/>
    </source>
</evidence>
<organism evidence="3 4">
    <name type="scientific">Lojkania enalia</name>
    <dbReference type="NCBI Taxonomy" id="147567"/>
    <lineage>
        <taxon>Eukaryota</taxon>
        <taxon>Fungi</taxon>
        <taxon>Dikarya</taxon>
        <taxon>Ascomycota</taxon>
        <taxon>Pezizomycotina</taxon>
        <taxon>Dothideomycetes</taxon>
        <taxon>Pleosporomycetidae</taxon>
        <taxon>Pleosporales</taxon>
        <taxon>Pleosporales incertae sedis</taxon>
        <taxon>Lojkania</taxon>
    </lineage>
</organism>
<feature type="region of interest" description="Disordered" evidence="1">
    <location>
        <begin position="97"/>
        <end position="157"/>
    </location>
</feature>
<name>A0A9P4K5Z2_9PLEO</name>
<feature type="region of interest" description="Disordered" evidence="1">
    <location>
        <begin position="41"/>
        <end position="78"/>
    </location>
</feature>
<evidence type="ECO:0000313" key="3">
    <source>
        <dbReference type="EMBL" id="KAF2260104.1"/>
    </source>
</evidence>
<dbReference type="Proteomes" id="UP000800093">
    <property type="component" value="Unassembled WGS sequence"/>
</dbReference>
<gene>
    <name evidence="3" type="ORF">CC78DRAFT_39423</name>
</gene>
<evidence type="ECO:0000313" key="4">
    <source>
        <dbReference type="Proteomes" id="UP000800093"/>
    </source>
</evidence>
<accession>A0A9P4K5Z2</accession>
<evidence type="ECO:0000259" key="2">
    <source>
        <dbReference type="Pfam" id="PF25909"/>
    </source>
</evidence>
<feature type="compositionally biased region" description="Basic and acidic residues" evidence="1">
    <location>
        <begin position="117"/>
        <end position="132"/>
    </location>
</feature>
<comment type="caution">
    <text evidence="3">The sequence shown here is derived from an EMBL/GenBank/DDBJ whole genome shotgun (WGS) entry which is preliminary data.</text>
</comment>
<reference evidence="4" key="1">
    <citation type="journal article" date="2020" name="Stud. Mycol.">
        <title>101 Dothideomycetes genomes: A test case for predicting lifestyles and emergence of pathogens.</title>
        <authorList>
            <person name="Haridas S."/>
            <person name="Albert R."/>
            <person name="Binder M."/>
            <person name="Bloem J."/>
            <person name="LaButti K."/>
            <person name="Salamov A."/>
            <person name="Andreopoulos B."/>
            <person name="Baker S."/>
            <person name="Barry K."/>
            <person name="Bills G."/>
            <person name="Bluhm B."/>
            <person name="Cannon C."/>
            <person name="Castanera R."/>
            <person name="Culley D."/>
            <person name="Daum C."/>
            <person name="Ezra D."/>
            <person name="Gonzalez J."/>
            <person name="Henrissat B."/>
            <person name="Kuo A."/>
            <person name="Liang C."/>
            <person name="Lipzen A."/>
            <person name="Lutzoni F."/>
            <person name="Magnuson J."/>
            <person name="Mondo S."/>
            <person name="Nolan M."/>
            <person name="Ohm R."/>
            <person name="Pangilinan J."/>
            <person name="Park H.-J."/>
            <person name="Ramirez L."/>
            <person name="Alfaro M."/>
            <person name="Sun H."/>
            <person name="Tritt A."/>
            <person name="Yoshinaga Y."/>
            <person name="Zwiers L.-H."/>
            <person name="Turgeon B."/>
            <person name="Goodwin S."/>
            <person name="Spatafora J."/>
            <person name="Crous P."/>
            <person name="Grigoriev I."/>
        </authorList>
    </citation>
    <scope>NUCLEOTIDE SEQUENCE [LARGE SCALE GENOMIC DNA]</scope>
    <source>
        <strain evidence="4">CBS 304.66</strain>
    </source>
</reference>
<feature type="region of interest" description="Disordered" evidence="1">
    <location>
        <begin position="508"/>
        <end position="648"/>
    </location>
</feature>